<comment type="caution">
    <text evidence="1">The sequence shown here is derived from an EMBL/GenBank/DDBJ whole genome shotgun (WGS) entry which is preliminary data.</text>
</comment>
<proteinExistence type="predicted"/>
<evidence type="ECO:0000313" key="2">
    <source>
        <dbReference type="Proteomes" id="UP000295117"/>
    </source>
</evidence>
<organism evidence="1 2">
    <name type="scientific">Mycobacteroides salmoniphilum</name>
    <dbReference type="NCBI Taxonomy" id="404941"/>
    <lineage>
        <taxon>Bacteria</taxon>
        <taxon>Bacillati</taxon>
        <taxon>Actinomycetota</taxon>
        <taxon>Actinomycetes</taxon>
        <taxon>Mycobacteriales</taxon>
        <taxon>Mycobacteriaceae</taxon>
        <taxon>Mycobacteroides</taxon>
    </lineage>
</organism>
<gene>
    <name evidence="1" type="ORF">DE4585_03022</name>
</gene>
<sequence>MSRQTFQKFRRSGVAGTREFSGMAEPYHMVETVLHPYYFSSYTDGSAGMVAGLSPDSAPDN</sequence>
<reference evidence="1 2" key="1">
    <citation type="journal article" date="2019" name="Sci. Rep.">
        <title>Extended insight into the Mycobacterium chelonae-abscessus complex through whole genome sequencing of Mycobacterium salmoniphilum outbreak and Mycobacterium salmoniphilum-like strains.</title>
        <authorList>
            <person name="Behra P.R.K."/>
            <person name="Das S."/>
            <person name="Pettersson B.M.F."/>
            <person name="Shirreff L."/>
            <person name="DuCote T."/>
            <person name="Jacobsson K.G."/>
            <person name="Ennis D.G."/>
            <person name="Kirsebom L.A."/>
        </authorList>
    </citation>
    <scope>NUCLEOTIDE SEQUENCE [LARGE SCALE GENOMIC DNA]</scope>
    <source>
        <strain evidence="1 2">DE 4585</strain>
    </source>
</reference>
<evidence type="ECO:0000313" key="1">
    <source>
        <dbReference type="EMBL" id="TDZ79286.1"/>
    </source>
</evidence>
<protein>
    <submittedName>
        <fullName evidence="1">Uncharacterized protein</fullName>
    </submittedName>
</protein>
<name>A0A4R8RXH4_9MYCO</name>
<dbReference type="AlphaFoldDB" id="A0A4R8RXH4"/>
<accession>A0A4R8RXH4</accession>
<dbReference type="EMBL" id="PECH01000008">
    <property type="protein sequence ID" value="TDZ79286.1"/>
    <property type="molecule type" value="Genomic_DNA"/>
</dbReference>
<dbReference type="Proteomes" id="UP000295117">
    <property type="component" value="Unassembled WGS sequence"/>
</dbReference>